<keyword evidence="9 17" id="KW-0067">ATP-binding</keyword>
<feature type="binding site" evidence="18">
    <location>
        <position position="73"/>
    </location>
    <ligand>
        <name>a divalent metal cation</name>
        <dbReference type="ChEBI" id="CHEBI:60240"/>
    </ligand>
</feature>
<keyword evidence="18" id="KW-0460">Magnesium</keyword>
<comment type="subcellular location">
    <subcellularLocation>
        <location evidence="1">Cell membrane</location>
        <topology evidence="1">Multi-pass membrane protein</topology>
    </subcellularLocation>
</comment>
<dbReference type="Proteomes" id="UP000034793">
    <property type="component" value="Unassembled WGS sequence"/>
</dbReference>
<evidence type="ECO:0000313" key="20">
    <source>
        <dbReference type="EMBL" id="KKR30142.1"/>
    </source>
</evidence>
<name>A0A0G0SX39_9BACT</name>
<evidence type="ECO:0000256" key="9">
    <source>
        <dbReference type="ARBA" id="ARBA00022840"/>
    </source>
</evidence>
<sequence length="124" mass="13794">MGVRHSTTRSFYFAIQGIKTAYKNEPNLRIHTFFAAFALVLAIIVKLNTLEWIILTFTLFYVITLELLNTVLESLINLVSPEIKPYAKIAKDVAAACVLLAAILSVIVGIILFLPKLVDAILVF</sequence>
<keyword evidence="5" id="KW-0808">Transferase</keyword>
<keyword evidence="4" id="KW-0444">Lipid biosynthesis</keyword>
<evidence type="ECO:0000256" key="17">
    <source>
        <dbReference type="PIRSR" id="PIRSR600829-3"/>
    </source>
</evidence>
<evidence type="ECO:0000256" key="13">
    <source>
        <dbReference type="ARBA" id="ARBA00023209"/>
    </source>
</evidence>
<dbReference type="InterPro" id="IPR000829">
    <property type="entry name" value="DAGK"/>
</dbReference>
<evidence type="ECO:0000256" key="15">
    <source>
        <dbReference type="PIRSR" id="PIRSR600829-1"/>
    </source>
</evidence>
<dbReference type="GO" id="GO:0005886">
    <property type="term" value="C:plasma membrane"/>
    <property type="evidence" value="ECO:0007669"/>
    <property type="project" value="UniProtKB-SubCell"/>
</dbReference>
<evidence type="ECO:0000256" key="16">
    <source>
        <dbReference type="PIRSR" id="PIRSR600829-2"/>
    </source>
</evidence>
<evidence type="ECO:0000256" key="14">
    <source>
        <dbReference type="ARBA" id="ARBA00023264"/>
    </source>
</evidence>
<evidence type="ECO:0000256" key="10">
    <source>
        <dbReference type="ARBA" id="ARBA00022989"/>
    </source>
</evidence>
<feature type="binding site" evidence="16">
    <location>
        <position position="66"/>
    </location>
    <ligand>
        <name>substrate</name>
    </ligand>
</feature>
<comment type="similarity">
    <text evidence="2">Belongs to the bacterial diacylglycerol kinase family.</text>
</comment>
<dbReference type="GO" id="GO:0046872">
    <property type="term" value="F:metal ion binding"/>
    <property type="evidence" value="ECO:0007669"/>
    <property type="project" value="UniProtKB-KW"/>
</dbReference>
<comment type="cofactor">
    <cofactor evidence="18">
        <name>Mg(2+)</name>
        <dbReference type="ChEBI" id="CHEBI:18420"/>
    </cofactor>
    <text evidence="18">Mn(2+), Zn(2+), Cd(2+) and Co(2+) support activity to lesser extents.</text>
</comment>
<evidence type="ECO:0000256" key="3">
    <source>
        <dbReference type="ARBA" id="ARBA00022475"/>
    </source>
</evidence>
<feature type="transmembrane region" description="Helical" evidence="19">
    <location>
        <begin position="93"/>
        <end position="114"/>
    </location>
</feature>
<keyword evidence="6 19" id="KW-0812">Transmembrane</keyword>
<feature type="active site" description="Proton acceptor" evidence="15">
    <location>
        <position position="66"/>
    </location>
</feature>
<dbReference type="PANTHER" id="PTHR34299:SF1">
    <property type="entry name" value="DIACYLGLYCEROL KINASE"/>
    <property type="match status" value="1"/>
</dbReference>
<evidence type="ECO:0000256" key="1">
    <source>
        <dbReference type="ARBA" id="ARBA00004651"/>
    </source>
</evidence>
<keyword evidence="8 20" id="KW-0418">Kinase</keyword>
<feature type="binding site" evidence="17">
    <location>
        <position position="25"/>
    </location>
    <ligand>
        <name>ATP</name>
        <dbReference type="ChEBI" id="CHEBI:30616"/>
    </ligand>
</feature>
<keyword evidence="10 19" id="KW-1133">Transmembrane helix</keyword>
<gene>
    <name evidence="20" type="ORF">UT61_C0012G0012</name>
</gene>
<feature type="transmembrane region" description="Helical" evidence="19">
    <location>
        <begin position="28"/>
        <end position="46"/>
    </location>
</feature>
<accession>A0A0G0SX39</accession>
<dbReference type="Pfam" id="PF01219">
    <property type="entry name" value="DAGK_prokar"/>
    <property type="match status" value="1"/>
</dbReference>
<evidence type="ECO:0000313" key="21">
    <source>
        <dbReference type="Proteomes" id="UP000034793"/>
    </source>
</evidence>
<evidence type="ECO:0000256" key="7">
    <source>
        <dbReference type="ARBA" id="ARBA00022741"/>
    </source>
</evidence>
<comment type="caution">
    <text evidence="20">The sequence shown here is derived from an EMBL/GenBank/DDBJ whole genome shotgun (WGS) entry which is preliminary data.</text>
</comment>
<organism evidence="20 21">
    <name type="scientific">Candidatus Woesebacteria bacterium GW2011_GWA1_39_8</name>
    <dbReference type="NCBI Taxonomy" id="1618552"/>
    <lineage>
        <taxon>Bacteria</taxon>
        <taxon>Candidatus Woeseibacteriota</taxon>
    </lineage>
</organism>
<evidence type="ECO:0000256" key="12">
    <source>
        <dbReference type="ARBA" id="ARBA00023136"/>
    </source>
</evidence>
<feature type="binding site" evidence="17">
    <location>
        <position position="73"/>
    </location>
    <ligand>
        <name>ATP</name>
        <dbReference type="ChEBI" id="CHEBI:30616"/>
    </ligand>
</feature>
<dbReference type="GO" id="GO:0008654">
    <property type="term" value="P:phospholipid biosynthetic process"/>
    <property type="evidence" value="ECO:0007669"/>
    <property type="project" value="UniProtKB-KW"/>
</dbReference>
<feature type="transmembrane region" description="Helical" evidence="19">
    <location>
        <begin position="52"/>
        <end position="72"/>
    </location>
</feature>
<keyword evidence="13" id="KW-0594">Phospholipid biosynthesis</keyword>
<keyword evidence="11" id="KW-0443">Lipid metabolism</keyword>
<keyword evidence="18" id="KW-0479">Metal-binding</keyword>
<dbReference type="InterPro" id="IPR033717">
    <property type="entry name" value="UDPK"/>
</dbReference>
<evidence type="ECO:0000256" key="6">
    <source>
        <dbReference type="ARBA" id="ARBA00022692"/>
    </source>
</evidence>
<dbReference type="AlphaFoldDB" id="A0A0G0SX39"/>
<protein>
    <submittedName>
        <fullName evidence="20">Diacylglycerol kinase</fullName>
    </submittedName>
</protein>
<dbReference type="CDD" id="cd14265">
    <property type="entry name" value="UDPK_IM_like"/>
    <property type="match status" value="1"/>
</dbReference>
<dbReference type="Gene3D" id="1.10.287.3610">
    <property type="match status" value="1"/>
</dbReference>
<keyword evidence="3" id="KW-1003">Cell membrane</keyword>
<keyword evidence="14" id="KW-1208">Phospholipid metabolism</keyword>
<dbReference type="GO" id="GO:0005524">
    <property type="term" value="F:ATP binding"/>
    <property type="evidence" value="ECO:0007669"/>
    <property type="project" value="UniProtKB-KW"/>
</dbReference>
<keyword evidence="7 17" id="KW-0547">Nucleotide-binding</keyword>
<evidence type="ECO:0000256" key="11">
    <source>
        <dbReference type="ARBA" id="ARBA00023098"/>
    </source>
</evidence>
<feature type="binding site" evidence="18">
    <location>
        <position position="25"/>
    </location>
    <ligand>
        <name>a divalent metal cation</name>
        <dbReference type="ChEBI" id="CHEBI:60240"/>
    </ligand>
</feature>
<dbReference type="PANTHER" id="PTHR34299">
    <property type="entry name" value="DIACYLGLYCEROL KINASE"/>
    <property type="match status" value="1"/>
</dbReference>
<evidence type="ECO:0000256" key="18">
    <source>
        <dbReference type="PIRSR" id="PIRSR600829-4"/>
    </source>
</evidence>
<evidence type="ECO:0000256" key="2">
    <source>
        <dbReference type="ARBA" id="ARBA00005967"/>
    </source>
</evidence>
<evidence type="ECO:0000256" key="19">
    <source>
        <dbReference type="SAM" id="Phobius"/>
    </source>
</evidence>
<feature type="binding site" evidence="17">
    <location>
        <begin position="91"/>
        <end position="92"/>
    </location>
    <ligand>
        <name>ATP</name>
        <dbReference type="ChEBI" id="CHEBI:30616"/>
    </ligand>
</feature>
<dbReference type="InterPro" id="IPR036945">
    <property type="entry name" value="DAGK_sf"/>
</dbReference>
<keyword evidence="12 19" id="KW-0472">Membrane</keyword>
<evidence type="ECO:0000256" key="5">
    <source>
        <dbReference type="ARBA" id="ARBA00022679"/>
    </source>
</evidence>
<evidence type="ECO:0000256" key="4">
    <source>
        <dbReference type="ARBA" id="ARBA00022516"/>
    </source>
</evidence>
<dbReference type="EMBL" id="LBXL01000012">
    <property type="protein sequence ID" value="KKR30142.1"/>
    <property type="molecule type" value="Genomic_DNA"/>
</dbReference>
<evidence type="ECO:0000256" key="8">
    <source>
        <dbReference type="ARBA" id="ARBA00022777"/>
    </source>
</evidence>
<dbReference type="GO" id="GO:0016301">
    <property type="term" value="F:kinase activity"/>
    <property type="evidence" value="ECO:0007669"/>
    <property type="project" value="UniProtKB-KW"/>
</dbReference>
<reference evidence="20 21" key="1">
    <citation type="journal article" date="2015" name="Nature">
        <title>rRNA introns, odd ribosomes, and small enigmatic genomes across a large radiation of phyla.</title>
        <authorList>
            <person name="Brown C.T."/>
            <person name="Hug L.A."/>
            <person name="Thomas B.C."/>
            <person name="Sharon I."/>
            <person name="Castelle C.J."/>
            <person name="Singh A."/>
            <person name="Wilkins M.J."/>
            <person name="Williams K.H."/>
            <person name="Banfield J.F."/>
        </authorList>
    </citation>
    <scope>NUCLEOTIDE SEQUENCE [LARGE SCALE GENOMIC DNA]</scope>
</reference>
<proteinExistence type="inferred from homology"/>